<comment type="caution">
    <text evidence="1">The sequence shown here is derived from an EMBL/GenBank/DDBJ whole genome shotgun (WGS) entry which is preliminary data.</text>
</comment>
<dbReference type="Gene3D" id="3.40.50.1820">
    <property type="entry name" value="alpha/beta hydrolase"/>
    <property type="match status" value="1"/>
</dbReference>
<name>A0A1Y4T328_9FIRM</name>
<protein>
    <submittedName>
        <fullName evidence="1">Carbohydrate esterase</fullName>
    </submittedName>
</protein>
<dbReference type="RefSeq" id="WP_087357106.1">
    <property type="nucleotide sequence ID" value="NZ_AP031415.1"/>
</dbReference>
<dbReference type="SUPFAM" id="SSF53474">
    <property type="entry name" value="alpha/beta-Hydrolases"/>
    <property type="match status" value="1"/>
</dbReference>
<dbReference type="InterPro" id="IPR029058">
    <property type="entry name" value="AB_hydrolase_fold"/>
</dbReference>
<proteinExistence type="predicted"/>
<dbReference type="InterPro" id="IPR000801">
    <property type="entry name" value="Esterase-like"/>
</dbReference>
<keyword evidence="2" id="KW-1185">Reference proteome</keyword>
<sequence length="248" mass="29327">MIEKFDVYIEPFQLWRTMHIYLPNNYYESHERYPVMYMYDGHNLFNDQDATYGKSWGLSDFLDHYDKPFIIVGMECNHKGHERLNEYCPYDVENGFFGPITGKGQIYMDWVVNELKPMIDQKYRTIPFRECTGIGGSSMGGLMAFYTVIHYNQLFSKAACLSPALSLCIHQLQEEMNHHDLNKDTRVYWSFGTGEVSNVQYFLKNIQLFNDEIVRREAQSYIHIVRNGGHNEATWGKQNQLYFDVLWK</sequence>
<evidence type="ECO:0000313" key="1">
    <source>
        <dbReference type="EMBL" id="OUQ36050.1"/>
    </source>
</evidence>
<dbReference type="OrthoDB" id="9794761at2"/>
<accession>A0A1Y4T328</accession>
<dbReference type="Pfam" id="PF00756">
    <property type="entry name" value="Esterase"/>
    <property type="match status" value="1"/>
</dbReference>
<evidence type="ECO:0000313" key="2">
    <source>
        <dbReference type="Proteomes" id="UP000195305"/>
    </source>
</evidence>
<dbReference type="PANTHER" id="PTHR48098">
    <property type="entry name" value="ENTEROCHELIN ESTERASE-RELATED"/>
    <property type="match status" value="1"/>
</dbReference>
<gene>
    <name evidence="1" type="ORF">B5E75_01900</name>
</gene>
<dbReference type="InterPro" id="IPR050583">
    <property type="entry name" value="Mycobacterial_A85_antigen"/>
</dbReference>
<organism evidence="1 2">
    <name type="scientific">Massilimicrobiota timonensis</name>
    <dbReference type="NCBI Taxonomy" id="1776392"/>
    <lineage>
        <taxon>Bacteria</taxon>
        <taxon>Bacillati</taxon>
        <taxon>Bacillota</taxon>
        <taxon>Erysipelotrichia</taxon>
        <taxon>Erysipelotrichales</taxon>
        <taxon>Erysipelotrichaceae</taxon>
        <taxon>Massilimicrobiota</taxon>
    </lineage>
</organism>
<dbReference type="AlphaFoldDB" id="A0A1Y4T328"/>
<reference evidence="1 2" key="1">
    <citation type="journal article" date="2018" name="BMC Genomics">
        <title>Whole genome sequencing and function prediction of 133 gut anaerobes isolated from chicken caecum in pure cultures.</title>
        <authorList>
            <person name="Medvecky M."/>
            <person name="Cejkova D."/>
            <person name="Polansky O."/>
            <person name="Karasova D."/>
            <person name="Kubasova T."/>
            <person name="Cizek A."/>
            <person name="Rychlik I."/>
        </authorList>
    </citation>
    <scope>NUCLEOTIDE SEQUENCE [LARGE SCALE GENOMIC DNA]</scope>
    <source>
        <strain evidence="1 2">An13</strain>
    </source>
</reference>
<dbReference type="EMBL" id="NFLJ01000004">
    <property type="protein sequence ID" value="OUQ36050.1"/>
    <property type="molecule type" value="Genomic_DNA"/>
</dbReference>
<dbReference type="Proteomes" id="UP000195305">
    <property type="component" value="Unassembled WGS sequence"/>
</dbReference>
<dbReference type="PANTHER" id="PTHR48098:SF6">
    <property type="entry name" value="FERRI-BACILLIBACTIN ESTERASE BESA"/>
    <property type="match status" value="1"/>
</dbReference>